<keyword evidence="2" id="KW-1185">Reference proteome</keyword>
<proteinExistence type="predicted"/>
<dbReference type="GeneID" id="14874047"/>
<reference evidence="2" key="1">
    <citation type="journal article" date="2011" name="Genome Res.">
        <title>Phylogeny-wide analysis of social amoeba genomes highlights ancient origins for complex intercellular communication.</title>
        <authorList>
            <person name="Heidel A.J."/>
            <person name="Lawal H.M."/>
            <person name="Felder M."/>
            <person name="Schilde C."/>
            <person name="Helps N.R."/>
            <person name="Tunggal B."/>
            <person name="Rivero F."/>
            <person name="John U."/>
            <person name="Schleicher M."/>
            <person name="Eichinger L."/>
            <person name="Platzer M."/>
            <person name="Noegel A.A."/>
            <person name="Schaap P."/>
            <person name="Gloeckner G."/>
        </authorList>
    </citation>
    <scope>NUCLEOTIDE SEQUENCE [LARGE SCALE GENOMIC DNA]</scope>
    <source>
        <strain evidence="2">SH3</strain>
    </source>
</reference>
<protein>
    <submittedName>
        <fullName evidence="1">Uncharacterized protein</fullName>
    </submittedName>
</protein>
<evidence type="ECO:0000313" key="1">
    <source>
        <dbReference type="EMBL" id="EGG21633.1"/>
    </source>
</evidence>
<dbReference type="AlphaFoldDB" id="F4PT57"/>
<dbReference type="Proteomes" id="UP000007797">
    <property type="component" value="Unassembled WGS sequence"/>
</dbReference>
<name>F4PT57_CACFS</name>
<accession>F4PT57</accession>
<organism evidence="1 2">
    <name type="scientific">Cavenderia fasciculata</name>
    <name type="common">Slime mold</name>
    <name type="synonym">Dictyostelium fasciculatum</name>
    <dbReference type="NCBI Taxonomy" id="261658"/>
    <lineage>
        <taxon>Eukaryota</taxon>
        <taxon>Amoebozoa</taxon>
        <taxon>Evosea</taxon>
        <taxon>Eumycetozoa</taxon>
        <taxon>Dictyostelia</taxon>
        <taxon>Acytosteliales</taxon>
        <taxon>Cavenderiaceae</taxon>
        <taxon>Cavenderia</taxon>
    </lineage>
</organism>
<gene>
    <name evidence="1" type="ORF">DFA_01519</name>
</gene>
<sequence>MTFAQGHYPNKHHFLPPPLNYNNKKGKIWFFLCGKDIHYMEYFDCLKIQQK</sequence>
<dbReference type="KEGG" id="dfa:DFA_01519"/>
<dbReference type="RefSeq" id="XP_004359483.1">
    <property type="nucleotide sequence ID" value="XM_004359426.1"/>
</dbReference>
<evidence type="ECO:0000313" key="2">
    <source>
        <dbReference type="Proteomes" id="UP000007797"/>
    </source>
</evidence>
<dbReference type="EMBL" id="GL883010">
    <property type="protein sequence ID" value="EGG21633.1"/>
    <property type="molecule type" value="Genomic_DNA"/>
</dbReference>